<dbReference type="AlphaFoldDB" id="A0A2G7G2K9"/>
<keyword evidence="2" id="KW-1185">Reference proteome</keyword>
<dbReference type="Proteomes" id="UP000231358">
    <property type="component" value="Unassembled WGS sequence"/>
</dbReference>
<dbReference type="PANTHER" id="PTHR35605:SF1">
    <property type="entry name" value="ECP2 EFFECTOR PROTEIN DOMAIN-CONTAINING PROTEIN-RELATED"/>
    <property type="match status" value="1"/>
</dbReference>
<accession>A0A2G7G2K9</accession>
<dbReference type="PANTHER" id="PTHR35605">
    <property type="entry name" value="ECP2 EFFECTOR PROTEIN DOMAIN-CONTAINING PROTEIN-RELATED"/>
    <property type="match status" value="1"/>
</dbReference>
<proteinExistence type="predicted"/>
<name>A0A2G7G2K9_9EURO</name>
<evidence type="ECO:0000313" key="1">
    <source>
        <dbReference type="EMBL" id="PIG87043.1"/>
    </source>
</evidence>
<protein>
    <submittedName>
        <fullName evidence="1">Uncharacterized protein</fullName>
    </submittedName>
</protein>
<comment type="caution">
    <text evidence="1">The sequence shown here is derived from an EMBL/GenBank/DDBJ whole genome shotgun (WGS) entry which is preliminary data.</text>
</comment>
<sequence>MAIPFDRGTLKYSWYKKHESPPSNTHLQRQTVLPASAYLLCTHRCCVTKHAFKVKPTTVFSALAAFLAGVHAQSVEAPIPGYGVQDFSWEVETTPGGDKVVLNGTIQEVYNELLKINPHYDGDFAEYAAKNELARRDNLASSLNKRNDVKCNNYQQAIRRRIEEGIRYLHSVPGQPTNGPGPGNCGRVSCSYNSAIWWCNDNTSPKTLPGFYNIAQGAQVVINQCDPTGVYVSGEENHADKWRLSFGIMSARRRISDAKARGVRCRWFSSLLSRKCGI</sequence>
<dbReference type="EMBL" id="NEXV01000198">
    <property type="protein sequence ID" value="PIG87043.1"/>
    <property type="molecule type" value="Genomic_DNA"/>
</dbReference>
<reference evidence="1 2" key="1">
    <citation type="submission" date="2017-05" db="EMBL/GenBank/DDBJ databases">
        <title>Genome sequence for an aflatoxigenic pathogen of Argentinian peanut, Aspergillus arachidicola.</title>
        <authorList>
            <person name="Moore G."/>
            <person name="Beltz S.B."/>
            <person name="Mack B.M."/>
        </authorList>
    </citation>
    <scope>NUCLEOTIDE SEQUENCE [LARGE SCALE GENOMIC DNA]</scope>
    <source>
        <strain evidence="1 2">CBS 117610</strain>
    </source>
</reference>
<organism evidence="1 2">
    <name type="scientific">Aspergillus arachidicola</name>
    <dbReference type="NCBI Taxonomy" id="656916"/>
    <lineage>
        <taxon>Eukaryota</taxon>
        <taxon>Fungi</taxon>
        <taxon>Dikarya</taxon>
        <taxon>Ascomycota</taxon>
        <taxon>Pezizomycotina</taxon>
        <taxon>Eurotiomycetes</taxon>
        <taxon>Eurotiomycetidae</taxon>
        <taxon>Eurotiales</taxon>
        <taxon>Aspergillaceae</taxon>
        <taxon>Aspergillus</taxon>
        <taxon>Aspergillus subgen. Circumdati</taxon>
    </lineage>
</organism>
<gene>
    <name evidence="1" type="ORF">AARAC_004291</name>
</gene>
<dbReference type="STRING" id="656916.A0A2G7G2K9"/>
<evidence type="ECO:0000313" key="2">
    <source>
        <dbReference type="Proteomes" id="UP000231358"/>
    </source>
</evidence>